<dbReference type="Pfam" id="PF03765">
    <property type="entry name" value="CRAL_TRIO_N"/>
    <property type="match status" value="1"/>
</dbReference>
<dbReference type="Gene3D" id="3.40.525.10">
    <property type="entry name" value="CRAL-TRIO lipid binding domain"/>
    <property type="match status" value="1"/>
</dbReference>
<dbReference type="Proteomes" id="UP000037751">
    <property type="component" value="Unassembled WGS sequence"/>
</dbReference>
<feature type="region of interest" description="Disordered" evidence="1">
    <location>
        <begin position="315"/>
        <end position="373"/>
    </location>
</feature>
<dbReference type="PANTHER" id="PTHR45657">
    <property type="entry name" value="CRAL-TRIO DOMAIN-CONTAINING PROTEIN YKL091C-RELATED"/>
    <property type="match status" value="1"/>
</dbReference>
<gene>
    <name evidence="3" type="ORF">Malapachy_3504</name>
</gene>
<feature type="region of interest" description="Disordered" evidence="1">
    <location>
        <begin position="1"/>
        <end position="22"/>
    </location>
</feature>
<dbReference type="InterPro" id="IPR036273">
    <property type="entry name" value="CRAL/TRIO_N_dom_sf"/>
</dbReference>
<name>A0A0M8MX69_9BASI</name>
<dbReference type="Gene3D" id="1.10.8.20">
    <property type="entry name" value="N-terminal domain of phosphatidylinositol transfer protein sec14p"/>
    <property type="match status" value="1"/>
</dbReference>
<dbReference type="VEuPathDB" id="FungiDB:Malapachy_3504"/>
<comment type="caution">
    <text evidence="3">The sequence shown here is derived from an EMBL/GenBank/DDBJ whole genome shotgun (WGS) entry which is preliminary data.</text>
</comment>
<evidence type="ECO:0000313" key="3">
    <source>
        <dbReference type="EMBL" id="KOS16104.1"/>
    </source>
</evidence>
<keyword evidence="4" id="KW-1185">Reference proteome</keyword>
<organism evidence="3 4">
    <name type="scientific">Malassezia pachydermatis</name>
    <dbReference type="NCBI Taxonomy" id="77020"/>
    <lineage>
        <taxon>Eukaryota</taxon>
        <taxon>Fungi</taxon>
        <taxon>Dikarya</taxon>
        <taxon>Basidiomycota</taxon>
        <taxon>Ustilaginomycotina</taxon>
        <taxon>Malasseziomycetes</taxon>
        <taxon>Malasseziales</taxon>
        <taxon>Malasseziaceae</taxon>
        <taxon>Malassezia</taxon>
    </lineage>
</organism>
<dbReference type="Pfam" id="PF00650">
    <property type="entry name" value="CRAL_TRIO"/>
    <property type="match status" value="1"/>
</dbReference>
<dbReference type="EMBL" id="LGAV01000001">
    <property type="protein sequence ID" value="KOS16104.1"/>
    <property type="molecule type" value="Genomic_DNA"/>
</dbReference>
<accession>A0A0M8MX69</accession>
<dbReference type="RefSeq" id="XP_017993736.1">
    <property type="nucleotide sequence ID" value="XM_018137972.1"/>
</dbReference>
<dbReference type="SUPFAM" id="SSF52087">
    <property type="entry name" value="CRAL/TRIO domain"/>
    <property type="match status" value="1"/>
</dbReference>
<dbReference type="OrthoDB" id="1434354at2759"/>
<dbReference type="AlphaFoldDB" id="A0A0M8MX69"/>
<dbReference type="InterPro" id="IPR001251">
    <property type="entry name" value="CRAL-TRIO_dom"/>
</dbReference>
<feature type="compositionally biased region" description="Polar residues" evidence="1">
    <location>
        <begin position="1"/>
        <end position="12"/>
    </location>
</feature>
<proteinExistence type="predicted"/>
<dbReference type="GeneID" id="28729848"/>
<dbReference type="SMART" id="SM00516">
    <property type="entry name" value="SEC14"/>
    <property type="match status" value="1"/>
</dbReference>
<evidence type="ECO:0000256" key="1">
    <source>
        <dbReference type="SAM" id="MobiDB-lite"/>
    </source>
</evidence>
<sequence length="373" mass="42067">MPPHHSSTTQDPQAGRPGHLTPGQEHMVEKLRLDLKQAGYYAPERHDDACLCRFLRARKWDYQAAKDMMFEAEVWRREFKVDEMYESFTFPEADEVDKLYPKYYHKTDKDGRPVYVEQLGHLDLHKLFKITSPERLIQQLVFEYEKCQRERLPVCSAMQGRLVETSCTIMDLKNVGISQFWKVSSYVQQASRIGQYYYPETMGRFYIINAPYIFTTVWAVVKGWLDPVTREKIQILGSHYLGELAKQIPMESIPTTVGGKCQCPAGCSRSDAGPWNTPEGLEIIQKSKQHRELVKKDYLNGIDDNDRTQKQALQSAPTGVEASETNAVAAPGQSASSASTPMVASSTAFLDSNTGLAPPVTMPQPAGPVVPPK</sequence>
<feature type="compositionally biased region" description="Pro residues" evidence="1">
    <location>
        <begin position="360"/>
        <end position="373"/>
    </location>
</feature>
<dbReference type="InterPro" id="IPR051026">
    <property type="entry name" value="PI/PC_transfer"/>
</dbReference>
<dbReference type="SMART" id="SM01100">
    <property type="entry name" value="CRAL_TRIO_N"/>
    <property type="match status" value="1"/>
</dbReference>
<dbReference type="PANTHER" id="PTHR45657:SF1">
    <property type="entry name" value="CRAL-TRIO DOMAIN-CONTAINING PROTEIN YKL091C-RELATED"/>
    <property type="match status" value="1"/>
</dbReference>
<reference evidence="3 4" key="1">
    <citation type="submission" date="2015-07" db="EMBL/GenBank/DDBJ databases">
        <title>Draft Genome Sequence of Malassezia furfur CBS1878 and Malassezia pachydermatis CBS1879.</title>
        <authorList>
            <person name="Triana S."/>
            <person name="Ohm R."/>
            <person name="Gonzalez A."/>
            <person name="DeCock H."/>
            <person name="Restrepo S."/>
            <person name="Celis A."/>
        </authorList>
    </citation>
    <scope>NUCLEOTIDE SEQUENCE [LARGE SCALE GENOMIC DNA]</scope>
    <source>
        <strain evidence="3 4">CBS 1879</strain>
    </source>
</reference>
<protein>
    <recommendedName>
        <fullName evidence="2">CRAL-TRIO domain-containing protein</fullName>
    </recommendedName>
</protein>
<feature type="domain" description="CRAL-TRIO" evidence="2">
    <location>
        <begin position="92"/>
        <end position="265"/>
    </location>
</feature>
<dbReference type="CDD" id="cd00170">
    <property type="entry name" value="SEC14"/>
    <property type="match status" value="1"/>
</dbReference>
<dbReference type="PROSITE" id="PS50191">
    <property type="entry name" value="CRAL_TRIO"/>
    <property type="match status" value="1"/>
</dbReference>
<evidence type="ECO:0000313" key="4">
    <source>
        <dbReference type="Proteomes" id="UP000037751"/>
    </source>
</evidence>
<dbReference type="InterPro" id="IPR011074">
    <property type="entry name" value="CRAL/TRIO_N_dom"/>
</dbReference>
<evidence type="ECO:0000259" key="2">
    <source>
        <dbReference type="PROSITE" id="PS50191"/>
    </source>
</evidence>
<dbReference type="STRING" id="77020.A0A0M8MX69"/>
<feature type="compositionally biased region" description="Polar residues" evidence="1">
    <location>
        <begin position="333"/>
        <end position="355"/>
    </location>
</feature>
<dbReference type="InterPro" id="IPR036865">
    <property type="entry name" value="CRAL-TRIO_dom_sf"/>
</dbReference>
<dbReference type="SUPFAM" id="SSF46938">
    <property type="entry name" value="CRAL/TRIO N-terminal domain"/>
    <property type="match status" value="1"/>
</dbReference>